<protein>
    <submittedName>
        <fullName evidence="3">Iron-regulated protein</fullName>
    </submittedName>
</protein>
<feature type="signal peptide" evidence="1">
    <location>
        <begin position="1"/>
        <end position="26"/>
    </location>
</feature>
<evidence type="ECO:0000256" key="1">
    <source>
        <dbReference type="SAM" id="SignalP"/>
    </source>
</evidence>
<proteinExistence type="predicted"/>
<reference evidence="3 4" key="2">
    <citation type="submission" date="2018-03" db="EMBL/GenBank/DDBJ databases">
        <title>The ancient ancestry and fast evolution of plastids.</title>
        <authorList>
            <person name="Moore K.R."/>
            <person name="Magnabosco C."/>
            <person name="Momper L."/>
            <person name="Gold D.A."/>
            <person name="Bosak T."/>
            <person name="Fournier G.P."/>
        </authorList>
    </citation>
    <scope>NUCLEOTIDE SEQUENCE [LARGE SCALE GENOMIC DNA]</scope>
    <source>
        <strain evidence="3 4">ULC007</strain>
    </source>
</reference>
<dbReference type="Gene3D" id="3.40.50.11550">
    <property type="match status" value="1"/>
</dbReference>
<accession>A0A2T1DI17</accession>
<reference evidence="3 4" key="1">
    <citation type="submission" date="2018-02" db="EMBL/GenBank/DDBJ databases">
        <authorList>
            <person name="Cohen D.B."/>
            <person name="Kent A.D."/>
        </authorList>
    </citation>
    <scope>NUCLEOTIDE SEQUENCE [LARGE SCALE GENOMIC DNA]</scope>
    <source>
        <strain evidence="3 4">ULC007</strain>
    </source>
</reference>
<dbReference type="STRING" id="1920490.GCA_001895925_03734"/>
<organism evidence="3 4">
    <name type="scientific">Phormidesmis priestleyi ULC007</name>
    <dbReference type="NCBI Taxonomy" id="1920490"/>
    <lineage>
        <taxon>Bacteria</taxon>
        <taxon>Bacillati</taxon>
        <taxon>Cyanobacteriota</taxon>
        <taxon>Cyanophyceae</taxon>
        <taxon>Leptolyngbyales</taxon>
        <taxon>Leptolyngbyaceae</taxon>
        <taxon>Phormidesmis</taxon>
    </lineage>
</organism>
<dbReference type="AlphaFoldDB" id="A0A2T1DI17"/>
<feature type="chain" id="PRO_5015485724" evidence="1">
    <location>
        <begin position="27"/>
        <end position="308"/>
    </location>
</feature>
<dbReference type="Pfam" id="PF04187">
    <property type="entry name" value="Cofac_haem_bdg"/>
    <property type="match status" value="1"/>
</dbReference>
<dbReference type="InterPro" id="IPR007314">
    <property type="entry name" value="Cofac_haem-bd_dom"/>
</dbReference>
<evidence type="ECO:0000313" key="4">
    <source>
        <dbReference type="Proteomes" id="UP000238634"/>
    </source>
</evidence>
<feature type="domain" description="Haem-binding uptake Tiki superfamily ChaN" evidence="2">
    <location>
        <begin position="54"/>
        <end position="264"/>
    </location>
</feature>
<comment type="caution">
    <text evidence="3">The sequence shown here is derived from an EMBL/GenBank/DDBJ whole genome shotgun (WGS) entry which is preliminary data.</text>
</comment>
<keyword evidence="1" id="KW-0732">Signal</keyword>
<name>A0A2T1DI17_9CYAN</name>
<keyword evidence="4" id="KW-1185">Reference proteome</keyword>
<dbReference type="SUPFAM" id="SSF159501">
    <property type="entry name" value="EreA/ChaN-like"/>
    <property type="match status" value="1"/>
</dbReference>
<dbReference type="Proteomes" id="UP000238634">
    <property type="component" value="Unassembled WGS sequence"/>
</dbReference>
<evidence type="ECO:0000259" key="2">
    <source>
        <dbReference type="Pfam" id="PF04187"/>
    </source>
</evidence>
<gene>
    <name evidence="3" type="ORF">C7B65_08855</name>
</gene>
<dbReference type="OrthoDB" id="9795827at2"/>
<evidence type="ECO:0000313" key="3">
    <source>
        <dbReference type="EMBL" id="PSB20149.1"/>
    </source>
</evidence>
<dbReference type="EMBL" id="PVWG01000007">
    <property type="protein sequence ID" value="PSB20149.1"/>
    <property type="molecule type" value="Genomic_DNA"/>
</dbReference>
<dbReference type="CDD" id="cd14727">
    <property type="entry name" value="ChanN-like"/>
    <property type="match status" value="1"/>
</dbReference>
<sequence>MSKLYFVRVWVWSLSAILVCAFPVFAQTPESALGTPPKISVSSPQKQSYDPQNVLQQLAMADVVYLGETHDRADDHRAQFAIIQSLHRLNPNLAIAMEMFQRPYQSVLDRYLAGTITEAQLKELTEYETRWGFPWEYYAPILRFAKKNRLPVIALNTPTEITRKVSRSGLESLTLADRRFIPPLSEILAEPDAYRERMRLIYQEIHQGKGNSSQFDRFFLAQILWDETMADRVSQFLRTNPTTNVVVLAGQGHIVYGDGIPNRVARRMPRTQRGALLQSLILLNPPQEMTAKSDRPIADYFWNAQFSN</sequence>